<dbReference type="PANTHER" id="PTHR42976">
    <property type="entry name" value="BIFUNCTIONAL CHITINASE/LYSOZYME-RELATED"/>
    <property type="match status" value="1"/>
</dbReference>
<dbReference type="PROSITE" id="PS51910">
    <property type="entry name" value="GH18_2"/>
    <property type="match status" value="1"/>
</dbReference>
<dbReference type="GO" id="GO:0005576">
    <property type="term" value="C:extracellular region"/>
    <property type="evidence" value="ECO:0007669"/>
    <property type="project" value="InterPro"/>
</dbReference>
<feature type="compositionally biased region" description="Basic and acidic residues" evidence="2">
    <location>
        <begin position="362"/>
        <end position="374"/>
    </location>
</feature>
<dbReference type="InterPro" id="IPR052750">
    <property type="entry name" value="GH18_Chitinase"/>
</dbReference>
<dbReference type="KEGG" id="aef:GEV26_12630"/>
<feature type="compositionally biased region" description="Basic and acidic residues" evidence="2">
    <location>
        <begin position="495"/>
        <end position="510"/>
    </location>
</feature>
<dbReference type="SUPFAM" id="SSF51055">
    <property type="entry name" value="Carbohydrate binding domain"/>
    <property type="match status" value="2"/>
</dbReference>
<dbReference type="InterPro" id="IPR003610">
    <property type="entry name" value="CBM5/12"/>
</dbReference>
<proteinExistence type="predicted"/>
<dbReference type="GO" id="GO:0005975">
    <property type="term" value="P:carbohydrate metabolic process"/>
    <property type="evidence" value="ECO:0007669"/>
    <property type="project" value="InterPro"/>
</dbReference>
<dbReference type="Gene3D" id="2.10.10.20">
    <property type="entry name" value="Carbohydrate-binding module superfamily 5/12"/>
    <property type="match status" value="2"/>
</dbReference>
<evidence type="ECO:0000313" key="4">
    <source>
        <dbReference type="EMBL" id="QGG43281.1"/>
    </source>
</evidence>
<organism evidence="4 5">
    <name type="scientific">Aeromicrobium yanjiei</name>
    <dbReference type="NCBI Taxonomy" id="2662028"/>
    <lineage>
        <taxon>Bacteria</taxon>
        <taxon>Bacillati</taxon>
        <taxon>Actinomycetota</taxon>
        <taxon>Actinomycetes</taxon>
        <taxon>Propionibacteriales</taxon>
        <taxon>Nocardioidaceae</taxon>
        <taxon>Aeromicrobium</taxon>
    </lineage>
</organism>
<gene>
    <name evidence="4" type="ORF">GEV26_12630</name>
</gene>
<dbReference type="InterPro" id="IPR017853">
    <property type="entry name" value="GH"/>
</dbReference>
<keyword evidence="5" id="KW-1185">Reference proteome</keyword>
<sequence length="510" mass="55171">MGVVTAVVLGGTSSWRYVQDSQAAEANGDAWYAGYVDATVTPLHEFEQPASKAARDVVLSFIVTDPGEACTPSWGAAYSLDAASDDLDLDRRIARLRQRGGSVVVSFGGAINSELSTTCTDPAKLLKAYRSVVERYDLRTIDLDIEGAALSDRAAATRRAVAMRTLQKERAKAGHDLRVWLTLPVAPSGLTAEGTAAVKVMLDNDVELSGVNVMTMDYGDSRAKGQSMLDASTSALEQTHRQLSQVYADSGERVGAATLWRRMGATPMIGQNDVAGEVFTLAAARGLSAFAKEKGLGRMSMWSLNRDRTCGENYPDVTIVSNSCSGVDQGAQTFAKALRGGMSGRPDMSEVTPVVPGPAGGREGREVDLTDDPAKSPYPVWAEDKTYVEGTRVVWHRNAYVAKWWTLGDLPDDPVVDKAASPWQLLGPVLPGEKPVRVPTLPRGTYPEWKQDQSYRKGERVMLRGTPFTAKWFSSGVSPDARATQDEPSPWRPLTDAEIRKAAEAAKKKR</sequence>
<dbReference type="Gene3D" id="3.20.20.80">
    <property type="entry name" value="Glycosidases"/>
    <property type="match status" value="1"/>
</dbReference>
<dbReference type="SMART" id="SM00495">
    <property type="entry name" value="ChtBD3"/>
    <property type="match status" value="2"/>
</dbReference>
<feature type="region of interest" description="Disordered" evidence="2">
    <location>
        <begin position="341"/>
        <end position="375"/>
    </location>
</feature>
<protein>
    <submittedName>
        <fullName evidence="4">Glycosyl hydrolase family 18</fullName>
    </submittedName>
</protein>
<feature type="domain" description="GH18" evidence="3">
    <location>
        <begin position="6"/>
        <end position="327"/>
    </location>
</feature>
<keyword evidence="1 4" id="KW-0378">Hydrolase</keyword>
<name>A0A5Q2MMX0_9ACTN</name>
<feature type="region of interest" description="Disordered" evidence="2">
    <location>
        <begin position="474"/>
        <end position="510"/>
    </location>
</feature>
<dbReference type="SUPFAM" id="SSF51445">
    <property type="entry name" value="(Trans)glycosidases"/>
    <property type="match status" value="1"/>
</dbReference>
<evidence type="ECO:0000256" key="1">
    <source>
        <dbReference type="ARBA" id="ARBA00022801"/>
    </source>
</evidence>
<dbReference type="AlphaFoldDB" id="A0A5Q2MMX0"/>
<evidence type="ECO:0000313" key="5">
    <source>
        <dbReference type="Proteomes" id="UP000392064"/>
    </source>
</evidence>
<dbReference type="Proteomes" id="UP000392064">
    <property type="component" value="Chromosome"/>
</dbReference>
<accession>A0A5Q2MMX0</accession>
<reference evidence="4 5" key="1">
    <citation type="submission" date="2019-11" db="EMBL/GenBank/DDBJ databases">
        <authorList>
            <person name="Li J."/>
        </authorList>
    </citation>
    <scope>NUCLEOTIDE SEQUENCE [LARGE SCALE GENOMIC DNA]</scope>
    <source>
        <strain evidence="4 5">MF47</strain>
    </source>
</reference>
<dbReference type="CDD" id="cd12215">
    <property type="entry name" value="ChiC_BD"/>
    <property type="match status" value="1"/>
</dbReference>
<dbReference type="PANTHER" id="PTHR42976:SF1">
    <property type="entry name" value="GH18 DOMAIN-CONTAINING PROTEIN-RELATED"/>
    <property type="match status" value="1"/>
</dbReference>
<evidence type="ECO:0000256" key="2">
    <source>
        <dbReference type="SAM" id="MobiDB-lite"/>
    </source>
</evidence>
<evidence type="ECO:0000259" key="3">
    <source>
        <dbReference type="PROSITE" id="PS51910"/>
    </source>
</evidence>
<dbReference type="EMBL" id="CP045737">
    <property type="protein sequence ID" value="QGG43281.1"/>
    <property type="molecule type" value="Genomic_DNA"/>
</dbReference>
<dbReference type="InterPro" id="IPR001223">
    <property type="entry name" value="Glyco_hydro18_cat"/>
</dbReference>
<dbReference type="InterPro" id="IPR036573">
    <property type="entry name" value="CBM_sf_5/12"/>
</dbReference>
<dbReference type="CDD" id="cd06543">
    <property type="entry name" value="GH18_PF-ChiA-like"/>
    <property type="match status" value="1"/>
</dbReference>
<dbReference type="GO" id="GO:0030246">
    <property type="term" value="F:carbohydrate binding"/>
    <property type="evidence" value="ECO:0007669"/>
    <property type="project" value="InterPro"/>
</dbReference>
<dbReference type="GO" id="GO:0004553">
    <property type="term" value="F:hydrolase activity, hydrolyzing O-glycosyl compounds"/>
    <property type="evidence" value="ECO:0007669"/>
    <property type="project" value="InterPro"/>
</dbReference>